<organism evidence="4 5">
    <name type="scientific">Corallincola spongiicola</name>
    <dbReference type="NCBI Taxonomy" id="2520508"/>
    <lineage>
        <taxon>Bacteria</taxon>
        <taxon>Pseudomonadati</taxon>
        <taxon>Pseudomonadota</taxon>
        <taxon>Gammaproteobacteria</taxon>
        <taxon>Alteromonadales</taxon>
        <taxon>Psychromonadaceae</taxon>
        <taxon>Corallincola</taxon>
    </lineage>
</organism>
<dbReference type="HAMAP" id="MF_01212">
    <property type="entry name" value="dGTPase_type2"/>
    <property type="match status" value="1"/>
</dbReference>
<comment type="caution">
    <text evidence="4">The sequence shown here is derived from an EMBL/GenBank/DDBJ whole genome shotgun (WGS) entry which is preliminary data.</text>
</comment>
<accession>A0ABY1WTF7</accession>
<gene>
    <name evidence="4" type="ORF">EXY25_01885</name>
</gene>
<sequence>MESLVWQQRRLEETKTRRNDHRSAYQRDRARILHSAAFRRLQAKTQVLGAGMNDFYRTRLTHSLEAAQIGTGIRAQLALKHPQHHPLLDSDALIEAICLAHDIGHPPFGHGGEIALNYMTAEHGGFEGNAQTFRILARLEPYTKSHGMNLSRRTLLGVLKYPQTLNNLCHQRYPAKSDNHRKVVASTWHPPKGIFDCDQPLLDWVLAPFSNSDKELFMRFESSAGHAKTAFKSLDCSLMELADDIAYGIHDMEDAVVMGIVTRDEWQQHVIKPLLALHEPWFTENIDRITNQLFSRYQYDRKDAIGALVNTLISSVELSHDERFESPLLASNAKLGPLMHQALAVFKRFVFNFVIRKPELQLLEFKGQQVVMALFEAFETDPTRLLPDDVNNRWQHAREKEGTTSGYRVISDYISGMTDAFANRLYQTLFLPNSSTLNSRHDF</sequence>
<feature type="domain" description="HD" evidence="3">
    <location>
        <begin position="59"/>
        <end position="248"/>
    </location>
</feature>
<dbReference type="PROSITE" id="PS51831">
    <property type="entry name" value="HD"/>
    <property type="match status" value="1"/>
</dbReference>
<name>A0ABY1WTF7_9GAMM</name>
<keyword evidence="1 2" id="KW-0378">Hydrolase</keyword>
<dbReference type="InterPro" id="IPR003607">
    <property type="entry name" value="HD/PDEase_dom"/>
</dbReference>
<dbReference type="NCBIfam" id="NF003701">
    <property type="entry name" value="PRK05318.1"/>
    <property type="match status" value="1"/>
</dbReference>
<dbReference type="EMBL" id="SHLY01000001">
    <property type="protein sequence ID" value="TAA48020.1"/>
    <property type="molecule type" value="Genomic_DNA"/>
</dbReference>
<dbReference type="InterPro" id="IPR050135">
    <property type="entry name" value="dGTPase-like"/>
</dbReference>
<evidence type="ECO:0000259" key="3">
    <source>
        <dbReference type="PROSITE" id="PS51831"/>
    </source>
</evidence>
<dbReference type="Proteomes" id="UP000292544">
    <property type="component" value="Unassembled WGS sequence"/>
</dbReference>
<keyword evidence="5" id="KW-1185">Reference proteome</keyword>
<proteinExistence type="inferred from homology"/>
<dbReference type="NCBIfam" id="TIGR01353">
    <property type="entry name" value="dGTP_triPase"/>
    <property type="match status" value="1"/>
</dbReference>
<dbReference type="Pfam" id="PF01966">
    <property type="entry name" value="HD"/>
    <property type="match status" value="1"/>
</dbReference>
<dbReference type="Gene3D" id="1.10.3210.10">
    <property type="entry name" value="Hypothetical protein af1432"/>
    <property type="match status" value="1"/>
</dbReference>
<dbReference type="Pfam" id="PF13286">
    <property type="entry name" value="HD_assoc"/>
    <property type="match status" value="1"/>
</dbReference>
<dbReference type="RefSeq" id="WP_130565522.1">
    <property type="nucleotide sequence ID" value="NZ_SHLY01000001.1"/>
</dbReference>
<dbReference type="SMART" id="SM00471">
    <property type="entry name" value="HDc"/>
    <property type="match status" value="1"/>
</dbReference>
<dbReference type="InterPro" id="IPR006261">
    <property type="entry name" value="dGTPase"/>
</dbReference>
<dbReference type="InterPro" id="IPR026875">
    <property type="entry name" value="PHydrolase_assoc_dom"/>
</dbReference>
<dbReference type="PANTHER" id="PTHR11373:SF40">
    <property type="entry name" value="DEOXYGUANOSINETRIPHOSPHATE TRIPHOSPHOHYDROLASE-LIKE PROTEIN 2"/>
    <property type="match status" value="1"/>
</dbReference>
<evidence type="ECO:0000256" key="1">
    <source>
        <dbReference type="ARBA" id="ARBA00022801"/>
    </source>
</evidence>
<dbReference type="SUPFAM" id="SSF109604">
    <property type="entry name" value="HD-domain/PDEase-like"/>
    <property type="match status" value="1"/>
</dbReference>
<evidence type="ECO:0000256" key="2">
    <source>
        <dbReference type="HAMAP-Rule" id="MF_01212"/>
    </source>
</evidence>
<dbReference type="PANTHER" id="PTHR11373">
    <property type="entry name" value="DEOXYNUCLEOSIDE TRIPHOSPHATE TRIPHOSPHOHYDROLASE"/>
    <property type="match status" value="1"/>
</dbReference>
<protein>
    <recommendedName>
        <fullName evidence="2">Deoxyguanosinetriphosphate triphosphohydrolase-like protein</fullName>
    </recommendedName>
</protein>
<reference evidence="5" key="1">
    <citation type="submission" date="2019-02" db="EMBL/GenBank/DDBJ databases">
        <title>Draft genome sequence of Muricauda sp. 176CP4-71.</title>
        <authorList>
            <person name="Park J.-S."/>
        </authorList>
    </citation>
    <scope>NUCLEOTIDE SEQUENCE [LARGE SCALE GENOMIC DNA]</scope>
    <source>
        <strain evidence="5">176GS2-150</strain>
    </source>
</reference>
<comment type="similarity">
    <text evidence="2">Belongs to the dGTPase family. Type 2 subfamily.</text>
</comment>
<evidence type="ECO:0000313" key="4">
    <source>
        <dbReference type="EMBL" id="TAA48020.1"/>
    </source>
</evidence>
<dbReference type="InterPro" id="IPR006674">
    <property type="entry name" value="HD_domain"/>
</dbReference>
<dbReference type="InterPro" id="IPR023023">
    <property type="entry name" value="dNTPase_2"/>
</dbReference>
<dbReference type="NCBIfam" id="NF041026">
    <property type="entry name" value="antiphage_dGTPase"/>
    <property type="match status" value="1"/>
</dbReference>
<evidence type="ECO:0000313" key="5">
    <source>
        <dbReference type="Proteomes" id="UP000292544"/>
    </source>
</evidence>